<evidence type="ECO:0000256" key="1">
    <source>
        <dbReference type="SAM" id="SignalP"/>
    </source>
</evidence>
<sequence length="127" mass="13923">MKLLTLTSLASITIIHSPLLVSADINCSPSESITVSFSATRLDADTTSNGPKFHGAVLNCLRGYIRYATEPTVLSSTGEYVDGLIDYCLTNQQLCYRNGALRANCVLECKQEFDEAGKKATFYVLFR</sequence>
<feature type="signal peptide" evidence="1">
    <location>
        <begin position="1"/>
        <end position="23"/>
    </location>
</feature>
<dbReference type="EMBL" id="CP099427">
    <property type="protein sequence ID" value="USW57462.1"/>
    <property type="molecule type" value="Genomic_DNA"/>
</dbReference>
<keyword evidence="1" id="KW-0732">Signal</keyword>
<reference evidence="2" key="1">
    <citation type="submission" date="2022-06" db="EMBL/GenBank/DDBJ databases">
        <title>Complete genome sequences of two strains of the flax pathogen Septoria linicola.</title>
        <authorList>
            <person name="Lapalu N."/>
            <person name="Simon A."/>
            <person name="Demenou B."/>
            <person name="Paumier D."/>
            <person name="Guillot M.-P."/>
            <person name="Gout L."/>
            <person name="Valade R."/>
        </authorList>
    </citation>
    <scope>NUCLEOTIDE SEQUENCE</scope>
    <source>
        <strain evidence="2">SE15195</strain>
    </source>
</reference>
<accession>A0A9Q9B4Z4</accession>
<keyword evidence="3" id="KW-1185">Reference proteome</keyword>
<dbReference type="AlphaFoldDB" id="A0A9Q9B4Z4"/>
<protein>
    <submittedName>
        <fullName evidence="2">Uncharacterized protein</fullName>
    </submittedName>
</protein>
<name>A0A9Q9B4Z4_9PEZI</name>
<evidence type="ECO:0000313" key="2">
    <source>
        <dbReference type="EMBL" id="USW57462.1"/>
    </source>
</evidence>
<evidence type="ECO:0000313" key="3">
    <source>
        <dbReference type="Proteomes" id="UP001056384"/>
    </source>
</evidence>
<organism evidence="2 3">
    <name type="scientific">Septoria linicola</name>
    <dbReference type="NCBI Taxonomy" id="215465"/>
    <lineage>
        <taxon>Eukaryota</taxon>
        <taxon>Fungi</taxon>
        <taxon>Dikarya</taxon>
        <taxon>Ascomycota</taxon>
        <taxon>Pezizomycotina</taxon>
        <taxon>Dothideomycetes</taxon>
        <taxon>Dothideomycetidae</taxon>
        <taxon>Mycosphaerellales</taxon>
        <taxon>Mycosphaerellaceae</taxon>
        <taxon>Septoria</taxon>
    </lineage>
</organism>
<proteinExistence type="predicted"/>
<dbReference type="Proteomes" id="UP001056384">
    <property type="component" value="Chromosome 10"/>
</dbReference>
<feature type="chain" id="PRO_5040458854" evidence="1">
    <location>
        <begin position="24"/>
        <end position="127"/>
    </location>
</feature>
<gene>
    <name evidence="2" type="ORF">Slin15195_G107810</name>
</gene>